<dbReference type="Gene3D" id="3.30.530.20">
    <property type="match status" value="1"/>
</dbReference>
<dbReference type="OrthoDB" id="287565at2"/>
<name>A0A3A4KQY4_9NOCA</name>
<keyword evidence="5" id="KW-1185">Reference proteome</keyword>
<sequence length="172" mass="19477">MKQADDNRDFTITVAVDRTPQEAFEAIIDVRGWWSQTIQGITDRIGGEFDYHYQDVHRCRIRVTELAPGRKVAWRVLENHFDFIEDRSEWTGTDIVFEISGTDRGTEIHFTHSGLVPRNECYEVCSNAWGGYLTGSLRNLINTGAGQPNPKDDGDAPDHQRAATAVRAERAL</sequence>
<evidence type="ECO:0000313" key="4">
    <source>
        <dbReference type="EMBL" id="RJO78421.1"/>
    </source>
</evidence>
<evidence type="ECO:0000256" key="2">
    <source>
        <dbReference type="SAM" id="MobiDB-lite"/>
    </source>
</evidence>
<comment type="caution">
    <text evidence="4">The sequence shown here is derived from an EMBL/GenBank/DDBJ whole genome shotgun (WGS) entry which is preliminary data.</text>
</comment>
<evidence type="ECO:0000256" key="1">
    <source>
        <dbReference type="ARBA" id="ARBA00006817"/>
    </source>
</evidence>
<gene>
    <name evidence="4" type="ORF">D5S18_05905</name>
</gene>
<comment type="similarity">
    <text evidence="1">Belongs to the AHA1 family.</text>
</comment>
<dbReference type="RefSeq" id="WP_120038783.1">
    <property type="nucleotide sequence ID" value="NZ_QZFU01000013.1"/>
</dbReference>
<protein>
    <submittedName>
        <fullName evidence="4">SRPBCC domain-containing protein</fullName>
    </submittedName>
</protein>
<evidence type="ECO:0000259" key="3">
    <source>
        <dbReference type="Pfam" id="PF08327"/>
    </source>
</evidence>
<dbReference type="SUPFAM" id="SSF55961">
    <property type="entry name" value="Bet v1-like"/>
    <property type="match status" value="1"/>
</dbReference>
<proteinExistence type="inferred from homology"/>
<dbReference type="InterPro" id="IPR013538">
    <property type="entry name" value="ASHA1/2-like_C"/>
</dbReference>
<evidence type="ECO:0000313" key="5">
    <source>
        <dbReference type="Proteomes" id="UP000266677"/>
    </source>
</evidence>
<organism evidence="4 5">
    <name type="scientific">Nocardia panacis</name>
    <dbReference type="NCBI Taxonomy" id="2340916"/>
    <lineage>
        <taxon>Bacteria</taxon>
        <taxon>Bacillati</taxon>
        <taxon>Actinomycetota</taxon>
        <taxon>Actinomycetes</taxon>
        <taxon>Mycobacteriales</taxon>
        <taxon>Nocardiaceae</taxon>
        <taxon>Nocardia</taxon>
    </lineage>
</organism>
<dbReference type="AlphaFoldDB" id="A0A3A4KQY4"/>
<feature type="domain" description="Activator of Hsp90 ATPase homologue 1/2-like C-terminal" evidence="3">
    <location>
        <begin position="20"/>
        <end position="140"/>
    </location>
</feature>
<feature type="region of interest" description="Disordered" evidence="2">
    <location>
        <begin position="143"/>
        <end position="172"/>
    </location>
</feature>
<accession>A0A3A4KQY4</accession>
<dbReference type="InterPro" id="IPR023393">
    <property type="entry name" value="START-like_dom_sf"/>
</dbReference>
<dbReference type="Proteomes" id="UP000266677">
    <property type="component" value="Unassembled WGS sequence"/>
</dbReference>
<feature type="compositionally biased region" description="Basic and acidic residues" evidence="2">
    <location>
        <begin position="150"/>
        <end position="172"/>
    </location>
</feature>
<reference evidence="4 5" key="1">
    <citation type="submission" date="2018-09" db="EMBL/GenBank/DDBJ databases">
        <title>YIM PH21274 draft genome.</title>
        <authorList>
            <person name="Miao C."/>
        </authorList>
    </citation>
    <scope>NUCLEOTIDE SEQUENCE [LARGE SCALE GENOMIC DNA]</scope>
    <source>
        <strain evidence="4 5">YIM PH 21724</strain>
    </source>
</reference>
<dbReference type="Pfam" id="PF08327">
    <property type="entry name" value="AHSA1"/>
    <property type="match status" value="1"/>
</dbReference>
<dbReference type="EMBL" id="QZFU01000013">
    <property type="protein sequence ID" value="RJO78421.1"/>
    <property type="molecule type" value="Genomic_DNA"/>
</dbReference>
<dbReference type="CDD" id="cd07814">
    <property type="entry name" value="SRPBCC_CalC_Aha1-like"/>
    <property type="match status" value="1"/>
</dbReference>